<name>A0A6G1A5R1_CROCR</name>
<proteinExistence type="predicted"/>
<dbReference type="Proteomes" id="UP000475037">
    <property type="component" value="Unassembled WGS sequence"/>
</dbReference>
<evidence type="ECO:0000313" key="1">
    <source>
        <dbReference type="EMBL" id="KAF0870752.1"/>
    </source>
</evidence>
<protein>
    <submittedName>
        <fullName evidence="1">NACA2 protein</fullName>
    </submittedName>
</protein>
<dbReference type="EMBL" id="VOAJ01024670">
    <property type="protein sequence ID" value="KAF0870752.1"/>
    <property type="molecule type" value="Genomic_DNA"/>
</dbReference>
<accession>A0A6G1A5R1</accession>
<gene>
    <name evidence="1" type="primary">Naca2</name>
    <name evidence="1" type="ORF">FOF47_R22336</name>
</gene>
<feature type="non-terminal residue" evidence="1">
    <location>
        <position position="1"/>
    </location>
</feature>
<sequence>VTRVTAWESEKLLSFFTKPHLQVPSFRYPGSFCRIQDKVAATEKIKFQDEVVANIPRKPHTLTVQEEKEKEGTDEKEVKVRNRVGCDSGGCVRRWAVRALKIHS</sequence>
<feature type="non-terminal residue" evidence="1">
    <location>
        <position position="104"/>
    </location>
</feature>
<evidence type="ECO:0000313" key="2">
    <source>
        <dbReference type="Proteomes" id="UP000475037"/>
    </source>
</evidence>
<keyword evidence="2" id="KW-1185">Reference proteome</keyword>
<dbReference type="AlphaFoldDB" id="A0A6G1A5R1"/>
<organism evidence="1 2">
    <name type="scientific">Crocuta crocuta</name>
    <name type="common">Spotted hyena</name>
    <dbReference type="NCBI Taxonomy" id="9678"/>
    <lineage>
        <taxon>Eukaryota</taxon>
        <taxon>Metazoa</taxon>
        <taxon>Chordata</taxon>
        <taxon>Craniata</taxon>
        <taxon>Vertebrata</taxon>
        <taxon>Euteleostomi</taxon>
        <taxon>Mammalia</taxon>
        <taxon>Eutheria</taxon>
        <taxon>Laurasiatheria</taxon>
        <taxon>Carnivora</taxon>
        <taxon>Feliformia</taxon>
        <taxon>Hyaenidae</taxon>
        <taxon>Crocuta</taxon>
    </lineage>
</organism>
<comment type="caution">
    <text evidence="1">The sequence shown here is derived from an EMBL/GenBank/DDBJ whole genome shotgun (WGS) entry which is preliminary data.</text>
</comment>
<reference evidence="1 2" key="1">
    <citation type="submission" date="2019-11" db="EMBL/GenBank/DDBJ databases">
        <authorList>
            <person name="Yang C."/>
            <person name="Li F."/>
        </authorList>
    </citation>
    <scope>NUCLEOTIDE SEQUENCE [LARGE SCALE GENOMIC DNA]</scope>
    <source>
        <strain evidence="1">KB4526</strain>
        <tissue evidence="1">Muscle</tissue>
    </source>
</reference>